<keyword evidence="3" id="KW-0964">Secreted</keyword>
<evidence type="ECO:0000256" key="4">
    <source>
        <dbReference type="ARBA" id="ARBA00022651"/>
    </source>
</evidence>
<dbReference type="SUPFAM" id="SSF53474">
    <property type="entry name" value="alpha/beta-Hydrolases"/>
    <property type="match status" value="1"/>
</dbReference>
<evidence type="ECO:0000256" key="2">
    <source>
        <dbReference type="ARBA" id="ARBA00010278"/>
    </source>
</evidence>
<keyword evidence="7" id="KW-0119">Carbohydrate metabolism</keyword>
<dbReference type="InterPro" id="IPR029058">
    <property type="entry name" value="AB_hydrolase_fold"/>
</dbReference>
<dbReference type="Proteomes" id="UP001440984">
    <property type="component" value="Unassembled WGS sequence"/>
</dbReference>
<dbReference type="RefSeq" id="WP_348956269.1">
    <property type="nucleotide sequence ID" value="NZ_JBDZYD010000018.1"/>
</dbReference>
<reference evidence="11 12" key="1">
    <citation type="submission" date="2024-05" db="EMBL/GenBank/DDBJ databases">
        <authorList>
            <person name="Zhao H."/>
            <person name="Xu Y."/>
            <person name="Lin S."/>
            <person name="Spain J.C."/>
            <person name="Zhou N.-Y."/>
        </authorList>
    </citation>
    <scope>NUCLEOTIDE SEQUENCE [LARGE SCALE GENOMIC DNA]</scope>
    <source>
        <strain evidence="11 12">NEAU-NG30</strain>
    </source>
</reference>
<evidence type="ECO:0000256" key="1">
    <source>
        <dbReference type="ARBA" id="ARBA00004613"/>
    </source>
</evidence>
<keyword evidence="6" id="KW-0378">Hydrolase</keyword>
<dbReference type="InterPro" id="IPR010126">
    <property type="entry name" value="Esterase_phb"/>
</dbReference>
<evidence type="ECO:0000256" key="6">
    <source>
        <dbReference type="ARBA" id="ARBA00022801"/>
    </source>
</evidence>
<sequence>MRSTTPASSGFRWRALPGLVAALLAMATMSAPPAPATVPATTPAAATAGCGKAPALATGTHTITSSGKNRSYIITVPAGYDRNHPYRLVFGLHWLGGNATDVATGRTVLTDVWAYYGLLRLSNNSTIFVAPQGFNNGWANSGGEDVTFVDDMIRQIEGALCVDTTRIFSVGFSYGAGMSYALACARANVFRAVALYSGGQLSGCSGGTQPIAYLASHGISDPVLSIAGGRSLRDRFVRNNNCTPQTPREPAKGSRTHIATTYAGCSAGHPVEWIAFDGGHDASPADGANSTAPAPVKGRTTWLPAETWKFFTQF</sequence>
<keyword evidence="5 10" id="KW-0732">Signal</keyword>
<comment type="similarity">
    <text evidence="2">Belongs to the faeC family.</text>
</comment>
<evidence type="ECO:0000256" key="5">
    <source>
        <dbReference type="ARBA" id="ARBA00022729"/>
    </source>
</evidence>
<comment type="function">
    <text evidence="9">Involved in degradation of plant cell walls. Hydrolyzes the feruloyl-arabinose ester bond in arabinoxylans, and the feruloyl-galactose ester bond in pectin. Active against paranitrophenyl-acetate, methyl ferulate and wheat arabinoxylan.</text>
</comment>
<evidence type="ECO:0000256" key="8">
    <source>
        <dbReference type="ARBA" id="ARBA00023326"/>
    </source>
</evidence>
<keyword evidence="4" id="KW-0858">Xylan degradation</keyword>
<keyword evidence="12" id="KW-1185">Reference proteome</keyword>
<comment type="caution">
    <text evidence="11">The sequence shown here is derived from an EMBL/GenBank/DDBJ whole genome shotgun (WGS) entry which is preliminary data.</text>
</comment>
<name>A0ABV0LSA1_9PSEU</name>
<feature type="signal peptide" evidence="10">
    <location>
        <begin position="1"/>
        <end position="36"/>
    </location>
</feature>
<evidence type="ECO:0000256" key="3">
    <source>
        <dbReference type="ARBA" id="ARBA00022525"/>
    </source>
</evidence>
<gene>
    <name evidence="11" type="ORF">ABJI51_39445</name>
</gene>
<comment type="subcellular location">
    <subcellularLocation>
        <location evidence="1">Secreted</location>
    </subcellularLocation>
</comment>
<proteinExistence type="inferred from homology"/>
<dbReference type="Pfam" id="PF10503">
    <property type="entry name" value="Esterase_PHB"/>
    <property type="match status" value="1"/>
</dbReference>
<evidence type="ECO:0000256" key="7">
    <source>
        <dbReference type="ARBA" id="ARBA00023277"/>
    </source>
</evidence>
<evidence type="ECO:0000256" key="10">
    <source>
        <dbReference type="SAM" id="SignalP"/>
    </source>
</evidence>
<dbReference type="EMBL" id="JBDZYD010000018">
    <property type="protein sequence ID" value="MEQ0565188.1"/>
    <property type="molecule type" value="Genomic_DNA"/>
</dbReference>
<evidence type="ECO:0000256" key="9">
    <source>
        <dbReference type="ARBA" id="ARBA00025250"/>
    </source>
</evidence>
<dbReference type="Gene3D" id="3.40.50.1820">
    <property type="entry name" value="alpha/beta hydrolase"/>
    <property type="match status" value="1"/>
</dbReference>
<feature type="chain" id="PRO_5046160345" evidence="10">
    <location>
        <begin position="37"/>
        <end position="314"/>
    </location>
</feature>
<evidence type="ECO:0000313" key="11">
    <source>
        <dbReference type="EMBL" id="MEQ0565188.1"/>
    </source>
</evidence>
<protein>
    <submittedName>
        <fullName evidence="11">PHB depolymerase family esterase</fullName>
    </submittedName>
</protein>
<organism evidence="11 12">
    <name type="scientific">Amycolatopsis melonis</name>
    <dbReference type="NCBI Taxonomy" id="3156488"/>
    <lineage>
        <taxon>Bacteria</taxon>
        <taxon>Bacillati</taxon>
        <taxon>Actinomycetota</taxon>
        <taxon>Actinomycetes</taxon>
        <taxon>Pseudonocardiales</taxon>
        <taxon>Pseudonocardiaceae</taxon>
        <taxon>Amycolatopsis</taxon>
    </lineage>
</organism>
<dbReference type="PANTHER" id="PTHR38050:SF1">
    <property type="entry name" value="FERULOYL ESTERASE C"/>
    <property type="match status" value="1"/>
</dbReference>
<keyword evidence="8" id="KW-0624">Polysaccharide degradation</keyword>
<dbReference type="PANTHER" id="PTHR38050">
    <property type="match status" value="1"/>
</dbReference>
<evidence type="ECO:0000313" key="12">
    <source>
        <dbReference type="Proteomes" id="UP001440984"/>
    </source>
</evidence>
<dbReference type="InterPro" id="IPR043595">
    <property type="entry name" value="FaeB/C/D"/>
</dbReference>
<accession>A0ABV0LSA1</accession>